<dbReference type="STRING" id="349521.HCH_03239"/>
<dbReference type="OrthoDB" id="9870783at2"/>
<organism evidence="2 3">
    <name type="scientific">Hahella chejuensis (strain KCTC 2396)</name>
    <dbReference type="NCBI Taxonomy" id="349521"/>
    <lineage>
        <taxon>Bacteria</taxon>
        <taxon>Pseudomonadati</taxon>
        <taxon>Pseudomonadota</taxon>
        <taxon>Gammaproteobacteria</taxon>
        <taxon>Oceanospirillales</taxon>
        <taxon>Hahellaceae</taxon>
        <taxon>Hahella</taxon>
    </lineage>
</organism>
<name>Q2SH75_HAHCH</name>
<dbReference type="HOGENOM" id="CLU_836170_0_0_6"/>
<dbReference type="RefSeq" id="WP_011397068.1">
    <property type="nucleotide sequence ID" value="NC_007645.1"/>
</dbReference>
<protein>
    <submittedName>
        <fullName evidence="2">Uncharacterized protein</fullName>
    </submittedName>
</protein>
<proteinExistence type="predicted"/>
<evidence type="ECO:0000313" key="2">
    <source>
        <dbReference type="EMBL" id="ABC29999.1"/>
    </source>
</evidence>
<accession>Q2SH75</accession>
<dbReference type="AlphaFoldDB" id="Q2SH75"/>
<evidence type="ECO:0000256" key="1">
    <source>
        <dbReference type="SAM" id="MobiDB-lite"/>
    </source>
</evidence>
<dbReference type="KEGG" id="hch:HCH_03239"/>
<evidence type="ECO:0000313" key="3">
    <source>
        <dbReference type="Proteomes" id="UP000000238"/>
    </source>
</evidence>
<dbReference type="Proteomes" id="UP000000238">
    <property type="component" value="Chromosome"/>
</dbReference>
<sequence length="332" mass="37039">MTIIDGGGVAPIAPQNHVQAGGGVANQPGAPALARNPNPIAHQDQNGRSMFSGFFEGVANFKSAVYNRLPNNPLRDMSVREQNYRVPLSRMEGNAETLFNDMDRANHHERLREQALTSFSGTHHATGDAAQVAGQFQEFLAFDVDNLSADEVRQAEDNARQRSDNWSDGVPGTEHDFNIRLQQEKEIIALEKLAQFDHLPPLDESQEHNRMWGELSVGASLQRNVTMQETRDQLSFFGRQLSVFMKKEGLGFDGLIDRKTAQLVRDQELDANTRFDDLNNDQQIDVYKAVLKSASTANPNLMDKFQKTISSNLQAGAANFMSFLNRMNIFSS</sequence>
<dbReference type="EMBL" id="CP000155">
    <property type="protein sequence ID" value="ABC29999.1"/>
    <property type="molecule type" value="Genomic_DNA"/>
</dbReference>
<keyword evidence="3" id="KW-1185">Reference proteome</keyword>
<gene>
    <name evidence="2" type="ordered locus">HCH_03239</name>
</gene>
<feature type="region of interest" description="Disordered" evidence="1">
    <location>
        <begin position="19"/>
        <end position="47"/>
    </location>
</feature>
<reference evidence="2 3" key="1">
    <citation type="journal article" date="2005" name="Nucleic Acids Res.">
        <title>Genomic blueprint of Hahella chejuensis, a marine microbe producing an algicidal agent.</title>
        <authorList>
            <person name="Jeong H."/>
            <person name="Yim J.H."/>
            <person name="Lee C."/>
            <person name="Choi S.-H."/>
            <person name="Park Y.K."/>
            <person name="Yoon S.H."/>
            <person name="Hur C.-G."/>
            <person name="Kang H.-Y."/>
            <person name="Kim D."/>
            <person name="Lee H.H."/>
            <person name="Park K.H."/>
            <person name="Park S.-H."/>
            <person name="Park H.-S."/>
            <person name="Lee H.K."/>
            <person name="Oh T.K."/>
            <person name="Kim J.F."/>
        </authorList>
    </citation>
    <scope>NUCLEOTIDE SEQUENCE [LARGE SCALE GENOMIC DNA]</scope>
    <source>
        <strain evidence="2 3">KCTC 2396</strain>
    </source>
</reference>